<protein>
    <submittedName>
        <fullName evidence="1">Uncharacterized protein</fullName>
    </submittedName>
</protein>
<proteinExistence type="predicted"/>
<evidence type="ECO:0000313" key="1">
    <source>
        <dbReference type="EMBL" id="EST54526.1"/>
    </source>
</evidence>
<comment type="caution">
    <text evidence="1">The sequence shown here is derived from an EMBL/GenBank/DDBJ whole genome shotgun (WGS) entry which is preliminary data.</text>
</comment>
<dbReference type="STRING" id="1408254.T458_11515"/>
<dbReference type="AlphaFoldDB" id="V6M7I5"/>
<accession>V6M7I5</accession>
<dbReference type="EMBL" id="AYJU01000016">
    <property type="protein sequence ID" value="EST54526.1"/>
    <property type="molecule type" value="Genomic_DNA"/>
</dbReference>
<keyword evidence="2" id="KW-1185">Reference proteome</keyword>
<sequence length="57" mass="6519">MNFSSLFFVREAEKLSGTAMLSPQPAMRIQARLAGRELFVFGLVERNRIDRKGKYPS</sequence>
<reference evidence="1 2" key="1">
    <citation type="journal article" date="2014" name="Genome Announc.">
        <title>Draft Genome Sequence of Brevibacillus panacihumi Strain W25, a Halotolerant Hydrocarbon-Degrading Bacterium.</title>
        <authorList>
            <person name="Wang X."/>
            <person name="Jin D."/>
            <person name="Zhou L."/>
            <person name="Wu L."/>
            <person name="An W."/>
            <person name="Chen Y."/>
            <person name="Zhao L."/>
        </authorList>
    </citation>
    <scope>NUCLEOTIDE SEQUENCE [LARGE SCALE GENOMIC DNA]</scope>
    <source>
        <strain evidence="1 2">W25</strain>
    </source>
</reference>
<dbReference type="HOGENOM" id="CLU_2987666_0_0_9"/>
<name>V6M7I5_9BACL</name>
<evidence type="ECO:0000313" key="2">
    <source>
        <dbReference type="Proteomes" id="UP000017973"/>
    </source>
</evidence>
<organism evidence="1 2">
    <name type="scientific">Brevibacillus panacihumi W25</name>
    <dbReference type="NCBI Taxonomy" id="1408254"/>
    <lineage>
        <taxon>Bacteria</taxon>
        <taxon>Bacillati</taxon>
        <taxon>Bacillota</taxon>
        <taxon>Bacilli</taxon>
        <taxon>Bacillales</taxon>
        <taxon>Paenibacillaceae</taxon>
        <taxon>Brevibacillus</taxon>
    </lineage>
</organism>
<dbReference type="Proteomes" id="UP000017973">
    <property type="component" value="Unassembled WGS sequence"/>
</dbReference>
<gene>
    <name evidence="1" type="ORF">T458_11515</name>
</gene>